<keyword evidence="2" id="KW-1133">Transmembrane helix</keyword>
<evidence type="ECO:0000256" key="2">
    <source>
        <dbReference type="SAM" id="Phobius"/>
    </source>
</evidence>
<keyword evidence="4" id="KW-1185">Reference proteome</keyword>
<dbReference type="AlphaFoldDB" id="A0A8S3WJ10"/>
<feature type="region of interest" description="Disordered" evidence="1">
    <location>
        <begin position="575"/>
        <end position="598"/>
    </location>
</feature>
<dbReference type="EMBL" id="CAJQZP010000478">
    <property type="protein sequence ID" value="CAG4963178.1"/>
    <property type="molecule type" value="Genomic_DNA"/>
</dbReference>
<evidence type="ECO:0000313" key="4">
    <source>
        <dbReference type="Proteomes" id="UP000691718"/>
    </source>
</evidence>
<dbReference type="Proteomes" id="UP000691718">
    <property type="component" value="Unassembled WGS sequence"/>
</dbReference>
<reference evidence="3" key="1">
    <citation type="submission" date="2021-04" db="EMBL/GenBank/DDBJ databases">
        <authorList>
            <person name="Tunstrom K."/>
        </authorList>
    </citation>
    <scope>NUCLEOTIDE SEQUENCE</scope>
</reference>
<accession>A0A8S3WJ10</accession>
<protein>
    <submittedName>
        <fullName evidence="3">(apollo) hypothetical protein</fullName>
    </submittedName>
</protein>
<sequence length="717" mass="82968">MTKIESFNKEYVSPWCRHKNHLFNVQDREVRDIFKKGRKHGTSSKKETQRQSYNEKHTGFDYDPSRFADKKYVNNYLKKGDFNKKLNVELFDPYKLQTQHPAATLHRIISKENQIEKEEETTSEYFDVKETEKHFAVYEIGSPDLWYTVHVQLYEKLSTPEGKTIWNDITRNEVASVSTLHPEWNNEDMSIRYRLAKWVSRDEFYLPKAGLYLLVPIRDTNVNDQTNYAESIIDKFGEYLVVSSEDVITVNDPKKDEVGISSPATNISQRKAPRRVLVRGSRAFMGGVAENLIFASRGSDQYMMIPHRRPHHSQIDVEARADENQLVRIGVTARDCGPGLLDQINKDSTQEFMIGPVLLPPKHTHRFQLELPFEILGDVTHCSVSLLNDDDESVAVRGVAIKKDDRCFCVWHCDCVCLSDDPKLICREMTESRQIAAGLSLLERPRHVRSVCYPDDVTLNTVVIVIGVLAALLTLGLIKAVLGLGLRCIASWGLERILKMPRKLEHYYESSLRYRPVIYDNEGWPVHPDTMKRSIRYISKYMEFVLNLIFFITIPCVIVCDALRFLISKCRNSNETVQPKSKPTDIDKNEYSSQELQVSNQHSKRRCQTLRKWMKSQADELSSDIWQKGLSIQEATEFNYVSVLKSFMRPLLREECLRKSEDLLSSYADSEQDDTEYVLMQMQKSRESLAKSQRKFTDASSKSHWNDDNIIPSTSKR</sequence>
<comment type="caution">
    <text evidence="3">The sequence shown here is derived from an EMBL/GenBank/DDBJ whole genome shotgun (WGS) entry which is preliminary data.</text>
</comment>
<gene>
    <name evidence="3" type="ORF">PAPOLLO_LOCUS6916</name>
</gene>
<proteinExistence type="predicted"/>
<evidence type="ECO:0000313" key="3">
    <source>
        <dbReference type="EMBL" id="CAG4963178.1"/>
    </source>
</evidence>
<dbReference type="OrthoDB" id="44061at2759"/>
<evidence type="ECO:0000256" key="1">
    <source>
        <dbReference type="SAM" id="MobiDB-lite"/>
    </source>
</evidence>
<keyword evidence="2" id="KW-0812">Transmembrane</keyword>
<feature type="transmembrane region" description="Helical" evidence="2">
    <location>
        <begin position="541"/>
        <end position="567"/>
    </location>
</feature>
<feature type="region of interest" description="Disordered" evidence="1">
    <location>
        <begin position="689"/>
        <end position="717"/>
    </location>
</feature>
<feature type="region of interest" description="Disordered" evidence="1">
    <location>
        <begin position="36"/>
        <end position="58"/>
    </location>
</feature>
<feature type="transmembrane region" description="Helical" evidence="2">
    <location>
        <begin position="462"/>
        <end position="490"/>
    </location>
</feature>
<name>A0A8S3WJ10_PARAO</name>
<feature type="compositionally biased region" description="Basic and acidic residues" evidence="1">
    <location>
        <begin position="44"/>
        <end position="58"/>
    </location>
</feature>
<organism evidence="3 4">
    <name type="scientific">Parnassius apollo</name>
    <name type="common">Apollo butterfly</name>
    <name type="synonym">Papilio apollo</name>
    <dbReference type="NCBI Taxonomy" id="110799"/>
    <lineage>
        <taxon>Eukaryota</taxon>
        <taxon>Metazoa</taxon>
        <taxon>Ecdysozoa</taxon>
        <taxon>Arthropoda</taxon>
        <taxon>Hexapoda</taxon>
        <taxon>Insecta</taxon>
        <taxon>Pterygota</taxon>
        <taxon>Neoptera</taxon>
        <taxon>Endopterygota</taxon>
        <taxon>Lepidoptera</taxon>
        <taxon>Glossata</taxon>
        <taxon>Ditrysia</taxon>
        <taxon>Papilionoidea</taxon>
        <taxon>Papilionidae</taxon>
        <taxon>Parnassiinae</taxon>
        <taxon>Parnassini</taxon>
        <taxon>Parnassius</taxon>
        <taxon>Parnassius</taxon>
    </lineage>
</organism>
<keyword evidence="2" id="KW-0472">Membrane</keyword>